<organism evidence="1 2">
    <name type="scientific">Panagrolaimus sp. ES5</name>
    <dbReference type="NCBI Taxonomy" id="591445"/>
    <lineage>
        <taxon>Eukaryota</taxon>
        <taxon>Metazoa</taxon>
        <taxon>Ecdysozoa</taxon>
        <taxon>Nematoda</taxon>
        <taxon>Chromadorea</taxon>
        <taxon>Rhabditida</taxon>
        <taxon>Tylenchina</taxon>
        <taxon>Panagrolaimomorpha</taxon>
        <taxon>Panagrolaimoidea</taxon>
        <taxon>Panagrolaimidae</taxon>
        <taxon>Panagrolaimus</taxon>
    </lineage>
</organism>
<evidence type="ECO:0000313" key="2">
    <source>
        <dbReference type="WBParaSite" id="ES5_v2.g13957.t1"/>
    </source>
</evidence>
<protein>
    <submittedName>
        <fullName evidence="2">Uncharacterized protein</fullName>
    </submittedName>
</protein>
<reference evidence="2" key="1">
    <citation type="submission" date="2022-11" db="UniProtKB">
        <authorList>
            <consortium name="WormBaseParasite"/>
        </authorList>
    </citation>
    <scope>IDENTIFICATION</scope>
</reference>
<proteinExistence type="predicted"/>
<dbReference type="Proteomes" id="UP000887579">
    <property type="component" value="Unplaced"/>
</dbReference>
<dbReference type="WBParaSite" id="ES5_v2.g13957.t1">
    <property type="protein sequence ID" value="ES5_v2.g13957.t1"/>
    <property type="gene ID" value="ES5_v2.g13957"/>
</dbReference>
<evidence type="ECO:0000313" key="1">
    <source>
        <dbReference type="Proteomes" id="UP000887579"/>
    </source>
</evidence>
<sequence>MYEAIDIYDLEAIFDSPVNKKYTKSIAKIDPKIQDFVLHLQTIDEDIKNVVLSKLFKYLQNLEPHPPIDDVIKSGILPLLVADLTSKNFLMQLYAAQLISFIIKWDASSIKDIVEAGAIISLIELLKLKEQDAQSFAVQILSRIAAEKTYSDLFIQEEIIGPLFNSINPFVPIDFAQNVTAIIAHLCYSFNDETPLDDARLLLVGLKRLPNLNSDDSIFNITLIIEIFLEAGPKCTELLIDFGLFKLVVDNLRNSDEEVNVFAYECFIDFISKDHKDIRHLIDCGILPITMEIFSISDVQVKKLMITFLSKIIAAGEKSQIDDIIDANLVPLLISLKKDDDKKDLEIQRKTLEILYHILELENFDHAMILFYQNFVPCICSFLDHEDLDLKNIALFCIKTLLENLSEFSYCVCK</sequence>
<accession>A0AC34FA04</accession>
<name>A0AC34FA04_9BILA</name>